<evidence type="ECO:0000256" key="1">
    <source>
        <dbReference type="SAM" id="MobiDB-lite"/>
    </source>
</evidence>
<dbReference type="EMBL" id="CP090896">
    <property type="protein sequence ID" value="ULT83347.1"/>
    <property type="molecule type" value="Genomic_DNA"/>
</dbReference>
<feature type="compositionally biased region" description="Basic and acidic residues" evidence="1">
    <location>
        <begin position="406"/>
        <end position="422"/>
    </location>
</feature>
<name>A0AAE8ZRL4_CAEBR</name>
<sequence>MNNQESTGAPADGMAFPPFYGQQTPFPYVLVPFPQQYAQYPPCLMYQNENFCGPTQMLPSAGHISQQVFQQPTGQYATGQMPPQAPMQPSSNTGNSQTVNTVLVPGNDGSQQILVDKSELERLREELRDSKIRIAVLESTERFYRANNSKSSSPKTNQVAVSHNVIPQEKITAKETTMETTHQSSSSAENMAESTVVALPLDVFPALEANINSQGSVQKEITHETITATQALILRESMAENLVATPPLVDFPALGILIKSQEPGQKDIKSVESSAPLSYASVAKKCSNAISLPQPLSPKPQHCMTTISIKMDPVPNLPRSPGRKPVFSDKSTSRCTTKTAEVSESKSAEIMEKEAKYDVLGLAEELVQIPFNPKKPKNKKKNKNKKNKKESPIETENGDFEMPNDVDEKKPVDENAKNKKSKDVLLNRHQKMVLLKSYKETIASYSETIRILRCFHLGFKKERPLLHPFQMVILDHLETSSPFNLTGR</sequence>
<gene>
    <name evidence="2" type="ORF">L3Y34_012530</name>
</gene>
<proteinExistence type="predicted"/>
<dbReference type="Proteomes" id="UP000827892">
    <property type="component" value="Chromosome X"/>
</dbReference>
<feature type="region of interest" description="Disordered" evidence="1">
    <location>
        <begin position="311"/>
        <end position="341"/>
    </location>
</feature>
<feature type="compositionally biased region" description="Basic residues" evidence="1">
    <location>
        <begin position="374"/>
        <end position="388"/>
    </location>
</feature>
<feature type="compositionally biased region" description="Acidic residues" evidence="1">
    <location>
        <begin position="396"/>
        <end position="405"/>
    </location>
</feature>
<evidence type="ECO:0000313" key="2">
    <source>
        <dbReference type="EMBL" id="ULT83347.1"/>
    </source>
</evidence>
<reference evidence="2 3" key="1">
    <citation type="submission" date="2022-05" db="EMBL/GenBank/DDBJ databases">
        <title>Chromosome-level reference genomes for two strains of Caenorhabditis briggsae: an improved platform for comparative genomics.</title>
        <authorList>
            <person name="Stevens L."/>
            <person name="Andersen E.C."/>
        </authorList>
    </citation>
    <scope>NUCLEOTIDE SEQUENCE [LARGE SCALE GENOMIC DNA]</scope>
    <source>
        <strain evidence="2">QX1410_ONT</strain>
        <tissue evidence="2">Whole-organism</tissue>
    </source>
</reference>
<protein>
    <submittedName>
        <fullName evidence="2">Uncharacterized protein</fullName>
    </submittedName>
</protein>
<feature type="compositionally biased region" description="Polar residues" evidence="1">
    <location>
        <begin position="329"/>
        <end position="340"/>
    </location>
</feature>
<feature type="region of interest" description="Disordered" evidence="1">
    <location>
        <begin position="371"/>
        <end position="422"/>
    </location>
</feature>
<accession>A0AAE8ZRL4</accession>
<organism evidence="2 3">
    <name type="scientific">Caenorhabditis briggsae</name>
    <dbReference type="NCBI Taxonomy" id="6238"/>
    <lineage>
        <taxon>Eukaryota</taxon>
        <taxon>Metazoa</taxon>
        <taxon>Ecdysozoa</taxon>
        <taxon>Nematoda</taxon>
        <taxon>Chromadorea</taxon>
        <taxon>Rhabditida</taxon>
        <taxon>Rhabditina</taxon>
        <taxon>Rhabditomorpha</taxon>
        <taxon>Rhabditoidea</taxon>
        <taxon>Rhabditidae</taxon>
        <taxon>Peloderinae</taxon>
        <taxon>Caenorhabditis</taxon>
    </lineage>
</organism>
<evidence type="ECO:0000313" key="3">
    <source>
        <dbReference type="Proteomes" id="UP000827892"/>
    </source>
</evidence>
<dbReference type="AlphaFoldDB" id="A0AAE8ZRL4"/>